<feature type="domain" description="THO complex subunit 2 N-terminal" evidence="7">
    <location>
        <begin position="30"/>
        <end position="645"/>
    </location>
</feature>
<dbReference type="GO" id="GO:0000445">
    <property type="term" value="C:THO complex part of transcription export complex"/>
    <property type="evidence" value="ECO:0007669"/>
    <property type="project" value="TreeGrafter"/>
</dbReference>
<dbReference type="InterPro" id="IPR021418">
    <property type="entry name" value="THO_THOC2_C"/>
</dbReference>
<organism evidence="8 9">
    <name type="scientific">Maudiozyma exigua</name>
    <name type="common">Yeast</name>
    <name type="synonym">Kazachstania exigua</name>
    <dbReference type="NCBI Taxonomy" id="34358"/>
    <lineage>
        <taxon>Eukaryota</taxon>
        <taxon>Fungi</taxon>
        <taxon>Dikarya</taxon>
        <taxon>Ascomycota</taxon>
        <taxon>Saccharomycotina</taxon>
        <taxon>Saccharomycetes</taxon>
        <taxon>Saccharomycetales</taxon>
        <taxon>Saccharomycetaceae</taxon>
        <taxon>Maudiozyma</taxon>
    </lineage>
</organism>
<gene>
    <name evidence="8" type="primary">THO2_2</name>
    <name evidence="8" type="ORF">C6P45_003097</name>
</gene>
<dbReference type="Pfam" id="PF16134">
    <property type="entry name" value="THOC2_N"/>
    <property type="match status" value="1"/>
</dbReference>
<keyword evidence="9" id="KW-1185">Reference proteome</keyword>
<dbReference type="InterPro" id="IPR032302">
    <property type="entry name" value="THOC2_N"/>
</dbReference>
<evidence type="ECO:0000259" key="5">
    <source>
        <dbReference type="Pfam" id="PF11262"/>
    </source>
</evidence>
<reference evidence="8 9" key="1">
    <citation type="submission" date="2020-11" db="EMBL/GenBank/DDBJ databases">
        <title>Kefir isolates.</title>
        <authorList>
            <person name="Marcisauskas S."/>
            <person name="Kim Y."/>
            <person name="Blasche S."/>
        </authorList>
    </citation>
    <scope>NUCLEOTIDE SEQUENCE [LARGE SCALE GENOMIC DNA]</scope>
    <source>
        <strain evidence="8 9">OG2</strain>
    </source>
</reference>
<comment type="caution">
    <text evidence="8">The sequence shown here is derived from an EMBL/GenBank/DDBJ whole genome shotgun (WGS) entry which is preliminary data.</text>
</comment>
<comment type="similarity">
    <text evidence="2">Belongs to the THOC2 family.</text>
</comment>
<dbReference type="EMBL" id="PUHR01000030">
    <property type="protein sequence ID" value="KAG0669933.1"/>
    <property type="molecule type" value="Genomic_DNA"/>
</dbReference>
<sequence length="1100" mass="126977">MSLLLVERLNNIAKQQQQLLKPTSKSTIFTQDYLNTATNDWSDLISQLRGIDDDTERSQWLRTFFIELFQTLFTKATNPSVPVLPIDKVAIFINDLTKIPSTRTHLSMTSIVGKCFVAAISSVPESKNDETKLIELAAKATRIHSEIFKFSWLSSKLSTRPQTQLLRHLLKKSKYEIAKFNLLPENSVGFSELVMLYLTAYNDENRLQKIDWYSQEVSHICGKYSLDSARCLDVFLSISAINIMENYKFFVAYLRKSKLIEHDKFDINLHQIVCFHLDKRDSESLPSYADMCAIMVKYKFLDGQMLLNNIQPDLESLKKQISDKEDEMEKESMKGIDNPLAMAAALTTEEDNDFNSCKFTKKDSANIDAKLNALPTAPRKAEKAAENEPSCPRKLILLESLLSHGCIESVSLILNHLPKLTVLDDNIIKLVARIFEYMLTELYSSYVFKSSTALKAPQKTCSVNDDLLSQKPRLMLEQLSKNSQAEHLLNSKSVFYFEEWYHDIPQITSIDELFEKSHEFFSMIGFDFAKDTTVLFQICRIAISDLKKENMDSEKSDKLENWINYFRKFILPAIPLLGVNPTAVNQIFSLMKLFPFEKRYFMYNEMITKLSQDFLPLRVASNIAERNIRNVLKALSIDTISKEARKLGNLVSSNPLATIIPIVKQIENYDKVSELVVHSTRYYNDFAYDVLQYVLLLRLTQNRSALQEDGINESMWAQRLSIFVAELSGECPKMDLSNIIVFVIKKLHEGNPIATSILKQLLSRVAGIRDLNEVSNNSILMLNYGEPLKREARQLIYDTRDSKKLRAAAVLSLFEKQNSISEIIVLLYNQCLKTNTIDEHYKILSTTSDNLNTLLWSFIELIKFCLNDEKFTSNILSFKMLSTKYGISVPWVFHIWRDFYDNNSVNNPNEESIIENSIENIQFPHINFENIQRSLFVKFWRYSLYDIHFDKTLYTTESNKLSVELSKGDLEPKKVKVAQKTRDELARSLETHELAFNFTKEHLLPFYDSWVKDADKIQLLGFLQYCIIPRALFTPSDAIYASHFIFYGFHNEFILQLLKVFLQCNILNPLLFSATISEAGNLGIFIETVILTFEKKKDFW</sequence>
<evidence type="ECO:0000259" key="6">
    <source>
        <dbReference type="Pfam" id="PF11732"/>
    </source>
</evidence>
<feature type="domain" description="THO complex subunitTHOC2 N-terminal" evidence="6">
    <location>
        <begin position="647"/>
        <end position="721"/>
    </location>
</feature>
<dbReference type="OrthoDB" id="29024at2759"/>
<proteinExistence type="inferred from homology"/>
<evidence type="ECO:0000256" key="2">
    <source>
        <dbReference type="ARBA" id="ARBA00007857"/>
    </source>
</evidence>
<dbReference type="Proteomes" id="UP000750334">
    <property type="component" value="Unassembled WGS sequence"/>
</dbReference>
<comment type="subcellular location">
    <subcellularLocation>
        <location evidence="1">Nucleus</location>
    </subcellularLocation>
</comment>
<evidence type="ECO:0000313" key="8">
    <source>
        <dbReference type="EMBL" id="KAG0669933.1"/>
    </source>
</evidence>
<dbReference type="AlphaFoldDB" id="A0A9P7BAJ2"/>
<dbReference type="InterPro" id="IPR021726">
    <property type="entry name" value="THO_THOC2_N"/>
</dbReference>
<evidence type="ECO:0000313" key="9">
    <source>
        <dbReference type="Proteomes" id="UP000750334"/>
    </source>
</evidence>
<evidence type="ECO:0000259" key="7">
    <source>
        <dbReference type="Pfam" id="PF16134"/>
    </source>
</evidence>
<keyword evidence="4" id="KW-0539">Nucleus</keyword>
<accession>A0A9P7BAJ2</accession>
<dbReference type="InterPro" id="IPR040007">
    <property type="entry name" value="Tho2"/>
</dbReference>
<evidence type="ECO:0000256" key="1">
    <source>
        <dbReference type="ARBA" id="ARBA00004123"/>
    </source>
</evidence>
<dbReference type="PANTHER" id="PTHR21597">
    <property type="entry name" value="THO2 PROTEIN"/>
    <property type="match status" value="1"/>
</dbReference>
<protein>
    <recommendedName>
        <fullName evidence="3">THO complex subunit 2</fullName>
    </recommendedName>
</protein>
<dbReference type="Pfam" id="PF11732">
    <property type="entry name" value="Thoc2"/>
    <property type="match status" value="1"/>
</dbReference>
<dbReference type="GO" id="GO:0006406">
    <property type="term" value="P:mRNA export from nucleus"/>
    <property type="evidence" value="ECO:0007669"/>
    <property type="project" value="InterPro"/>
</dbReference>
<dbReference type="Pfam" id="PF11262">
    <property type="entry name" value="Tho2"/>
    <property type="match status" value="1"/>
</dbReference>
<dbReference type="GO" id="GO:0003729">
    <property type="term" value="F:mRNA binding"/>
    <property type="evidence" value="ECO:0007669"/>
    <property type="project" value="TreeGrafter"/>
</dbReference>
<dbReference type="GO" id="GO:0006397">
    <property type="term" value="P:mRNA processing"/>
    <property type="evidence" value="ECO:0007669"/>
    <property type="project" value="InterPro"/>
</dbReference>
<dbReference type="PANTHER" id="PTHR21597:SF0">
    <property type="entry name" value="THO COMPLEX SUBUNIT 2"/>
    <property type="match status" value="1"/>
</dbReference>
<evidence type="ECO:0000256" key="3">
    <source>
        <dbReference type="ARBA" id="ARBA00019596"/>
    </source>
</evidence>
<name>A0A9P7BAJ2_MAUEX</name>
<feature type="domain" description="THO complex subunitTHOC2 C-terminal" evidence="5">
    <location>
        <begin position="929"/>
        <end position="1092"/>
    </location>
</feature>
<evidence type="ECO:0000256" key="4">
    <source>
        <dbReference type="ARBA" id="ARBA00023242"/>
    </source>
</evidence>